<keyword evidence="2" id="KW-1185">Reference proteome</keyword>
<comment type="caution">
    <text evidence="1">The sequence shown here is derived from an EMBL/GenBank/DDBJ whole genome shotgun (WGS) entry which is preliminary data.</text>
</comment>
<gene>
    <name evidence="1" type="ORF">Tco_1017036</name>
</gene>
<protein>
    <submittedName>
        <fullName evidence="1">Uncharacterized protein</fullName>
    </submittedName>
</protein>
<reference evidence="1" key="2">
    <citation type="submission" date="2022-01" db="EMBL/GenBank/DDBJ databases">
        <authorList>
            <person name="Yamashiro T."/>
            <person name="Shiraishi A."/>
            <person name="Satake H."/>
            <person name="Nakayama K."/>
        </authorList>
    </citation>
    <scope>NUCLEOTIDE SEQUENCE</scope>
</reference>
<proteinExistence type="predicted"/>
<name>A0ABQ5FQD3_9ASTR</name>
<reference evidence="1" key="1">
    <citation type="journal article" date="2022" name="Int. J. Mol. Sci.">
        <title>Draft Genome of Tanacetum Coccineum: Genomic Comparison of Closely Related Tanacetum-Family Plants.</title>
        <authorList>
            <person name="Yamashiro T."/>
            <person name="Shiraishi A."/>
            <person name="Nakayama K."/>
            <person name="Satake H."/>
        </authorList>
    </citation>
    <scope>NUCLEOTIDE SEQUENCE</scope>
</reference>
<organism evidence="1 2">
    <name type="scientific">Tanacetum coccineum</name>
    <dbReference type="NCBI Taxonomy" id="301880"/>
    <lineage>
        <taxon>Eukaryota</taxon>
        <taxon>Viridiplantae</taxon>
        <taxon>Streptophyta</taxon>
        <taxon>Embryophyta</taxon>
        <taxon>Tracheophyta</taxon>
        <taxon>Spermatophyta</taxon>
        <taxon>Magnoliopsida</taxon>
        <taxon>eudicotyledons</taxon>
        <taxon>Gunneridae</taxon>
        <taxon>Pentapetalae</taxon>
        <taxon>asterids</taxon>
        <taxon>campanulids</taxon>
        <taxon>Asterales</taxon>
        <taxon>Asteraceae</taxon>
        <taxon>Asteroideae</taxon>
        <taxon>Anthemideae</taxon>
        <taxon>Anthemidinae</taxon>
        <taxon>Tanacetum</taxon>
    </lineage>
</organism>
<dbReference type="EMBL" id="BQNB010017641">
    <property type="protein sequence ID" value="GJT65556.1"/>
    <property type="molecule type" value="Genomic_DNA"/>
</dbReference>
<dbReference type="Proteomes" id="UP001151760">
    <property type="component" value="Unassembled WGS sequence"/>
</dbReference>
<evidence type="ECO:0000313" key="2">
    <source>
        <dbReference type="Proteomes" id="UP001151760"/>
    </source>
</evidence>
<accession>A0ABQ5FQD3</accession>
<sequence>MSVYNSENGDDYVEGHVTLILAAGSIAGSSQRNQASAFVSSMPNRNKFQRNNQNVSNGLLRPNNLNNIRQGGGSTLVCENYDFNGHTIDRYFKIISYPVGSISNNNSVGSISSFEFTDEQMATLISLIKDNKIKKNVQANMADSEATQHMIYTNKELDIVLDISDPKIKVGHPNGAYAFISKIGNLKLSMA</sequence>
<evidence type="ECO:0000313" key="1">
    <source>
        <dbReference type="EMBL" id="GJT65556.1"/>
    </source>
</evidence>